<comment type="subcellular location">
    <subcellularLocation>
        <location evidence="1">Cell inner membrane</location>
        <topology evidence="1">Multi-pass membrane protein</topology>
    </subcellularLocation>
</comment>
<dbReference type="PRINTS" id="PR01036">
    <property type="entry name" value="TCRTETB"/>
</dbReference>
<dbReference type="InterPro" id="IPR011701">
    <property type="entry name" value="MFS"/>
</dbReference>
<evidence type="ECO:0000256" key="2">
    <source>
        <dbReference type="ARBA" id="ARBA00007520"/>
    </source>
</evidence>
<gene>
    <name evidence="10" type="ORF">SAMN05421684_7388</name>
</gene>
<dbReference type="Pfam" id="PF07690">
    <property type="entry name" value="MFS_1"/>
    <property type="match status" value="1"/>
</dbReference>
<feature type="domain" description="Major facilitator superfamily (MFS) profile" evidence="9">
    <location>
        <begin position="21"/>
        <end position="468"/>
    </location>
</feature>
<dbReference type="FunFam" id="1.20.1720.10:FF:000004">
    <property type="entry name" value="EmrB/QacA family drug resistance transporter"/>
    <property type="match status" value="1"/>
</dbReference>
<evidence type="ECO:0000256" key="7">
    <source>
        <dbReference type="ARBA" id="ARBA00023136"/>
    </source>
</evidence>
<evidence type="ECO:0000256" key="4">
    <source>
        <dbReference type="ARBA" id="ARBA00022475"/>
    </source>
</evidence>
<dbReference type="GO" id="GO:0005886">
    <property type="term" value="C:plasma membrane"/>
    <property type="evidence" value="ECO:0007669"/>
    <property type="project" value="UniProtKB-SubCell"/>
</dbReference>
<evidence type="ECO:0000313" key="11">
    <source>
        <dbReference type="Proteomes" id="UP000199632"/>
    </source>
</evidence>
<feature type="transmembrane region" description="Helical" evidence="8">
    <location>
        <begin position="335"/>
        <end position="358"/>
    </location>
</feature>
<feature type="transmembrane region" description="Helical" evidence="8">
    <location>
        <begin position="205"/>
        <end position="225"/>
    </location>
</feature>
<dbReference type="EMBL" id="FNQB01000004">
    <property type="protein sequence ID" value="SDZ62140.1"/>
    <property type="molecule type" value="Genomic_DNA"/>
</dbReference>
<feature type="transmembrane region" description="Helical" evidence="8">
    <location>
        <begin position="364"/>
        <end position="386"/>
    </location>
</feature>
<evidence type="ECO:0000259" key="9">
    <source>
        <dbReference type="PROSITE" id="PS50850"/>
    </source>
</evidence>
<feature type="transmembrane region" description="Helical" evidence="8">
    <location>
        <begin position="231"/>
        <end position="253"/>
    </location>
</feature>
<keyword evidence="3" id="KW-0813">Transport</keyword>
<dbReference type="PROSITE" id="PS50850">
    <property type="entry name" value="MFS"/>
    <property type="match status" value="1"/>
</dbReference>
<comment type="similarity">
    <text evidence="2">Belongs to the major facilitator superfamily. TCR/Tet family.</text>
</comment>
<feature type="transmembrane region" description="Helical" evidence="8">
    <location>
        <begin position="444"/>
        <end position="463"/>
    </location>
</feature>
<feature type="transmembrane region" description="Helical" evidence="8">
    <location>
        <begin position="55"/>
        <end position="74"/>
    </location>
</feature>
<evidence type="ECO:0000256" key="6">
    <source>
        <dbReference type="ARBA" id="ARBA00022989"/>
    </source>
</evidence>
<dbReference type="InterPro" id="IPR020846">
    <property type="entry name" value="MFS_dom"/>
</dbReference>
<protein>
    <submittedName>
        <fullName evidence="10">Drug resistance transporter, EmrB/QacA subfamily</fullName>
    </submittedName>
</protein>
<dbReference type="InterPro" id="IPR036259">
    <property type="entry name" value="MFS_trans_sf"/>
</dbReference>
<evidence type="ECO:0000256" key="1">
    <source>
        <dbReference type="ARBA" id="ARBA00004429"/>
    </source>
</evidence>
<dbReference type="STRING" id="137265.SAMN05421684_7388"/>
<keyword evidence="7 8" id="KW-0472">Membrane</keyword>
<feature type="transmembrane region" description="Helical" evidence="8">
    <location>
        <begin position="86"/>
        <end position="105"/>
    </location>
</feature>
<sequence>MPATPSVATAGVGFRSERGPVLAAVMLSTALVAIDSTIIATAVPSVVDDIGGFSQFPWLFSVYLLAQAVTVPLYGKLSDLFGRKPVILFGIATFFVGSVLCGLATSMTMLIIFRAIQGLGAGGIAPVTVTIVGDLYTVEERAKVQGYVASVWGISSVVGPTLGGVFSEYVSWRWIFFVNIPLCLLAAGMIWRSYHERRTPARPVIDYRGAVLLTAGLTLVILGVLEGGQAWAWASPASAGTLGIGALLLAVFLLVERRTSEPVLPLWVFRRRLLVASGVVSAGAGAILLGLSSYVPTYAQEVIGVGPLVAGLALAALTLGWPIAASQSGRLYLRYGFRTCALTGVGIIVVGSAGLLLLGGDSSVWQVGLTCMVIGLGMGLTVSPTLIASQSSVGWKDRGVVTANNLFLRSVGSSLGTAVFGAVANAKLRGSHGDAARLTGAVHQVFIGVLVVAVVVAAAAVLLPRGDVPAPAE</sequence>
<evidence type="ECO:0000313" key="10">
    <source>
        <dbReference type="EMBL" id="SDZ62140.1"/>
    </source>
</evidence>
<dbReference type="Proteomes" id="UP000199632">
    <property type="component" value="Unassembled WGS sequence"/>
</dbReference>
<dbReference type="GO" id="GO:0022857">
    <property type="term" value="F:transmembrane transporter activity"/>
    <property type="evidence" value="ECO:0007669"/>
    <property type="project" value="InterPro"/>
</dbReference>
<accession>A0A1H3UIA8</accession>
<feature type="transmembrane region" description="Helical" evidence="8">
    <location>
        <begin position="302"/>
        <end position="323"/>
    </location>
</feature>
<keyword evidence="4" id="KW-1003">Cell membrane</keyword>
<name>A0A1H3UIA8_9ACTN</name>
<feature type="transmembrane region" description="Helical" evidence="8">
    <location>
        <begin position="111"/>
        <end position="132"/>
    </location>
</feature>
<proteinExistence type="inferred from homology"/>
<feature type="transmembrane region" description="Helical" evidence="8">
    <location>
        <begin position="273"/>
        <end position="296"/>
    </location>
</feature>
<evidence type="ECO:0000256" key="5">
    <source>
        <dbReference type="ARBA" id="ARBA00022692"/>
    </source>
</evidence>
<keyword evidence="11" id="KW-1185">Reference proteome</keyword>
<dbReference type="PANTHER" id="PTHR23501">
    <property type="entry name" value="MAJOR FACILITATOR SUPERFAMILY"/>
    <property type="match status" value="1"/>
</dbReference>
<dbReference type="AlphaFoldDB" id="A0A1H3UIA8"/>
<feature type="transmembrane region" description="Helical" evidence="8">
    <location>
        <begin position="21"/>
        <end position="43"/>
    </location>
</feature>
<evidence type="ECO:0000256" key="8">
    <source>
        <dbReference type="SAM" id="Phobius"/>
    </source>
</evidence>
<evidence type="ECO:0000256" key="3">
    <source>
        <dbReference type="ARBA" id="ARBA00022448"/>
    </source>
</evidence>
<organism evidence="10 11">
    <name type="scientific">Asanoa ishikariensis</name>
    <dbReference type="NCBI Taxonomy" id="137265"/>
    <lineage>
        <taxon>Bacteria</taxon>
        <taxon>Bacillati</taxon>
        <taxon>Actinomycetota</taxon>
        <taxon>Actinomycetes</taxon>
        <taxon>Micromonosporales</taxon>
        <taxon>Micromonosporaceae</taxon>
        <taxon>Asanoa</taxon>
    </lineage>
</organism>
<dbReference type="SUPFAM" id="SSF103473">
    <property type="entry name" value="MFS general substrate transporter"/>
    <property type="match status" value="1"/>
</dbReference>
<feature type="transmembrane region" description="Helical" evidence="8">
    <location>
        <begin position="172"/>
        <end position="193"/>
    </location>
</feature>
<feature type="transmembrane region" description="Helical" evidence="8">
    <location>
        <begin position="144"/>
        <end position="166"/>
    </location>
</feature>
<feature type="transmembrane region" description="Helical" evidence="8">
    <location>
        <begin position="406"/>
        <end position="424"/>
    </location>
</feature>
<dbReference type="Gene3D" id="1.20.1720.10">
    <property type="entry name" value="Multidrug resistance protein D"/>
    <property type="match status" value="1"/>
</dbReference>
<dbReference type="Gene3D" id="1.20.1250.20">
    <property type="entry name" value="MFS general substrate transporter like domains"/>
    <property type="match status" value="1"/>
</dbReference>
<reference evidence="11" key="1">
    <citation type="submission" date="2016-10" db="EMBL/GenBank/DDBJ databases">
        <authorList>
            <person name="Varghese N."/>
            <person name="Submissions S."/>
        </authorList>
    </citation>
    <scope>NUCLEOTIDE SEQUENCE [LARGE SCALE GENOMIC DNA]</scope>
    <source>
        <strain evidence="11">DSM 44718</strain>
    </source>
</reference>
<keyword evidence="6 8" id="KW-1133">Transmembrane helix</keyword>
<dbReference type="RefSeq" id="WP_239083509.1">
    <property type="nucleotide sequence ID" value="NZ_BOND01000005.1"/>
</dbReference>
<keyword evidence="5 8" id="KW-0812">Transmembrane</keyword>
<dbReference type="PANTHER" id="PTHR23501:SF191">
    <property type="entry name" value="VACUOLAR BASIC AMINO ACID TRANSPORTER 4"/>
    <property type="match status" value="1"/>
</dbReference>